<organism evidence="2 3">
    <name type="scientific">Lentinula lateritia</name>
    <dbReference type="NCBI Taxonomy" id="40482"/>
    <lineage>
        <taxon>Eukaryota</taxon>
        <taxon>Fungi</taxon>
        <taxon>Dikarya</taxon>
        <taxon>Basidiomycota</taxon>
        <taxon>Agaricomycotina</taxon>
        <taxon>Agaricomycetes</taxon>
        <taxon>Agaricomycetidae</taxon>
        <taxon>Agaricales</taxon>
        <taxon>Marasmiineae</taxon>
        <taxon>Omphalotaceae</taxon>
        <taxon>Lentinula</taxon>
    </lineage>
</organism>
<feature type="chain" id="PRO_5046071625" description="Secreted protein" evidence="1">
    <location>
        <begin position="25"/>
        <end position="121"/>
    </location>
</feature>
<comment type="caution">
    <text evidence="2">The sequence shown here is derived from an EMBL/GenBank/DDBJ whole genome shotgun (WGS) entry which is preliminary data.</text>
</comment>
<proteinExistence type="predicted"/>
<dbReference type="EMBL" id="JANVFT010000161">
    <property type="protein sequence ID" value="KAJ4463521.1"/>
    <property type="molecule type" value="Genomic_DNA"/>
</dbReference>
<sequence length="121" mass="13833">MYCETRVKLLLFIAIAVLKQFGLTLNDQLARVINHCSKHFNLLCIRMSLQKLLSTVRLTASNGNWTSGRSRSWTVVCRDRRMRKFALGMAREIRVPCIEGAEVSDTSQMVNKMVYNVAKLP</sequence>
<keyword evidence="3" id="KW-1185">Reference proteome</keyword>
<evidence type="ECO:0008006" key="4">
    <source>
        <dbReference type="Google" id="ProtNLM"/>
    </source>
</evidence>
<accession>A0ABQ8UW19</accession>
<gene>
    <name evidence="2" type="ORF">C8R41DRAFT_861335</name>
</gene>
<protein>
    <recommendedName>
        <fullName evidence="4">Secreted protein</fullName>
    </recommendedName>
</protein>
<dbReference type="Proteomes" id="UP001150217">
    <property type="component" value="Unassembled WGS sequence"/>
</dbReference>
<reference evidence="2" key="1">
    <citation type="submission" date="2022-08" db="EMBL/GenBank/DDBJ databases">
        <title>A Global Phylogenomic Analysis of the Shiitake Genus Lentinula.</title>
        <authorList>
            <consortium name="DOE Joint Genome Institute"/>
            <person name="Sierra-Patev S."/>
            <person name="Min B."/>
            <person name="Naranjo-Ortiz M."/>
            <person name="Looney B."/>
            <person name="Konkel Z."/>
            <person name="Slot J.C."/>
            <person name="Sakamoto Y."/>
            <person name="Steenwyk J.L."/>
            <person name="Rokas A."/>
            <person name="Carro J."/>
            <person name="Camarero S."/>
            <person name="Ferreira P."/>
            <person name="Molpeceres G."/>
            <person name="Ruiz-Duenas F.J."/>
            <person name="Serrano A."/>
            <person name="Henrissat B."/>
            <person name="Drula E."/>
            <person name="Hughes K.W."/>
            <person name="Mata J.L."/>
            <person name="Ishikawa N.K."/>
            <person name="Vargas-Isla R."/>
            <person name="Ushijima S."/>
            <person name="Smith C.A."/>
            <person name="Ahrendt S."/>
            <person name="Andreopoulos W."/>
            <person name="He G."/>
            <person name="Labutti K."/>
            <person name="Lipzen A."/>
            <person name="Ng V."/>
            <person name="Riley R."/>
            <person name="Sandor L."/>
            <person name="Barry K."/>
            <person name="Martinez A.T."/>
            <person name="Xiao Y."/>
            <person name="Gibbons J.G."/>
            <person name="Terashima K."/>
            <person name="Grigoriev I.V."/>
            <person name="Hibbett D.S."/>
        </authorList>
    </citation>
    <scope>NUCLEOTIDE SEQUENCE</scope>
    <source>
        <strain evidence="2">RHP3577 ss4</strain>
    </source>
</reference>
<evidence type="ECO:0000313" key="2">
    <source>
        <dbReference type="EMBL" id="KAJ4463521.1"/>
    </source>
</evidence>
<name>A0ABQ8UW19_9AGAR</name>
<feature type="signal peptide" evidence="1">
    <location>
        <begin position="1"/>
        <end position="24"/>
    </location>
</feature>
<keyword evidence="1" id="KW-0732">Signal</keyword>
<evidence type="ECO:0000313" key="3">
    <source>
        <dbReference type="Proteomes" id="UP001150217"/>
    </source>
</evidence>
<evidence type="ECO:0000256" key="1">
    <source>
        <dbReference type="SAM" id="SignalP"/>
    </source>
</evidence>